<dbReference type="EMBL" id="KF696704">
    <property type="protein sequence ID" value="AHC55309.1"/>
    <property type="molecule type" value="mRNA"/>
</dbReference>
<evidence type="ECO:0000256" key="1">
    <source>
        <dbReference type="ARBA" id="ARBA00009995"/>
    </source>
</evidence>
<accession>V9SHP7</accession>
<dbReference type="PROSITE" id="PS00375">
    <property type="entry name" value="UDPGT"/>
    <property type="match status" value="1"/>
</dbReference>
<dbReference type="Gene3D" id="3.40.50.2000">
    <property type="entry name" value="Glycogen Phosphorylase B"/>
    <property type="match status" value="2"/>
</dbReference>
<dbReference type="GO" id="GO:0035251">
    <property type="term" value="F:UDP-glucosyltransferase activity"/>
    <property type="evidence" value="ECO:0007669"/>
    <property type="project" value="InterPro"/>
</dbReference>
<sequence>MAKKRAQVVFIPSPGAGHFGSTVEFAKLLSNRDEGISITVLVMKSPFDHSTSANSCTESLSSFERIKVTHLPEVQVTADQFNPGSFMTELLELQKPNVTQVVSNLTASASAPPLAAFVVDMFCTTMIDVAEQHFKVPSLVFYTSGLAFLGLILHLHTIRERDNIYFGDSEADVAIPSFVNPVPPKSLPSIVVNKEWNPFFLRYGGGLKRANGLIVNSFEELESHAVRSFSSTSEFHHLPVYPVGPILNFNGGDDADNNNNNEEIIKWLDDQPPSSVVFLCFGSMGSFDEDQVREIAIALDNSGARFLWSLRKPPPKDTMGKPSDYAPSELPAILPDGFLDRTAGIGRIIGWAPQTQILAHPSTGGFVSHCGWNSTLESIYFGVPIAAWPLYAEQQTNAFELVCELKVAVEIALDYRVEFKGGRNMLLSADKIERGIRSVLEKDGEFRNKVKEMSEKSRKTLLPGGCSYSYLGRLVDYLMDQV</sequence>
<dbReference type="InterPro" id="IPR035595">
    <property type="entry name" value="UDP_glycos_trans_CS"/>
</dbReference>
<dbReference type="InterPro" id="IPR050481">
    <property type="entry name" value="UDP-glycosyltransf_plant"/>
</dbReference>
<keyword evidence="2 3" id="KW-0808">Transferase</keyword>
<organism evidence="5">
    <name type="scientific">Indigofera suffruticosa</name>
    <dbReference type="NCBI Taxonomy" id="100149"/>
    <lineage>
        <taxon>Eukaryota</taxon>
        <taxon>Viridiplantae</taxon>
        <taxon>Streptophyta</taxon>
        <taxon>Embryophyta</taxon>
        <taxon>Tracheophyta</taxon>
        <taxon>Spermatophyta</taxon>
        <taxon>Magnoliopsida</taxon>
        <taxon>eudicotyledons</taxon>
        <taxon>Gunneridae</taxon>
        <taxon>Pentapetalae</taxon>
        <taxon>rosids</taxon>
        <taxon>fabids</taxon>
        <taxon>Fabales</taxon>
        <taxon>Fabaceae</taxon>
        <taxon>Papilionoideae</taxon>
        <taxon>50 kb inversion clade</taxon>
        <taxon>NPAAA clade</taxon>
        <taxon>indigoferoid/millettioid clade</taxon>
        <taxon>Indigofereae</taxon>
        <taxon>Indigofera</taxon>
    </lineage>
</organism>
<evidence type="ECO:0000313" key="5">
    <source>
        <dbReference type="EMBL" id="AHC55309.1"/>
    </source>
</evidence>
<dbReference type="Pfam" id="PF00201">
    <property type="entry name" value="UDPGT"/>
    <property type="match status" value="1"/>
</dbReference>
<dbReference type="InterPro" id="IPR002213">
    <property type="entry name" value="UDP_glucos_trans"/>
</dbReference>
<evidence type="ECO:0000256" key="3">
    <source>
        <dbReference type="RuleBase" id="RU003718"/>
    </source>
</evidence>
<dbReference type="PANTHER" id="PTHR48048">
    <property type="entry name" value="GLYCOSYLTRANSFERASE"/>
    <property type="match status" value="1"/>
</dbReference>
<dbReference type="SMR" id="V9SHP7"/>
<evidence type="ECO:0000256" key="2">
    <source>
        <dbReference type="ARBA" id="ARBA00022679"/>
    </source>
</evidence>
<name>V9SHP7_9FABA</name>
<dbReference type="EC" id="2.4.1.-" evidence="4"/>
<dbReference type="FunFam" id="3.40.50.2000:FF:000056">
    <property type="entry name" value="Glycosyltransferase"/>
    <property type="match status" value="1"/>
</dbReference>
<dbReference type="AlphaFoldDB" id="V9SHP7"/>
<proteinExistence type="evidence at transcript level"/>
<dbReference type="SUPFAM" id="SSF53756">
    <property type="entry name" value="UDP-Glycosyltransferase/glycogen phosphorylase"/>
    <property type="match status" value="1"/>
</dbReference>
<reference evidence="5" key="1">
    <citation type="submission" date="2013-09" db="EMBL/GenBank/DDBJ databases">
        <title>Isolation and characterization of a UDP-glucosyltransferase from Indigofera suffruticosa.</title>
        <authorList>
            <person name="Cervantes B."/>
            <person name="Prathuri R.L."/>
            <person name="Lee H."/>
            <person name="Park K.W."/>
            <person name="Rich T.N."/>
            <person name="Eiben C.B."/>
            <person name="Johnson T.D.Jr."/>
            <person name="Russ Z.N.IV."/>
            <person name="Dueber J.E."/>
        </authorList>
    </citation>
    <scope>NUCLEOTIDE SEQUENCE</scope>
    <source>
        <tissue evidence="5">Leaf</tissue>
    </source>
</reference>
<dbReference type="CDD" id="cd03784">
    <property type="entry name" value="GT1_Gtf-like"/>
    <property type="match status" value="1"/>
</dbReference>
<evidence type="ECO:0000256" key="4">
    <source>
        <dbReference type="RuleBase" id="RU362057"/>
    </source>
</evidence>
<dbReference type="PANTHER" id="PTHR48048:SF45">
    <property type="entry name" value="GLYCOSYLTRANSFERASE"/>
    <property type="match status" value="1"/>
</dbReference>
<protein>
    <recommendedName>
        <fullName evidence="4">Glycosyltransferase</fullName>
        <ecNumber evidence="4">2.4.1.-</ecNumber>
    </recommendedName>
</protein>
<comment type="similarity">
    <text evidence="1 3">Belongs to the UDP-glycosyltransferase family.</text>
</comment>
<keyword evidence="3" id="KW-0328">Glycosyltransferase</keyword>